<accession>A0A173MHM0</accession>
<dbReference type="KEGG" id="fln:FLA_3000"/>
<evidence type="ECO:0000313" key="1">
    <source>
        <dbReference type="EMBL" id="SIS96927.1"/>
    </source>
</evidence>
<organism evidence="1 2">
    <name type="scientific">Filimonas lacunae</name>
    <dbReference type="NCBI Taxonomy" id="477680"/>
    <lineage>
        <taxon>Bacteria</taxon>
        <taxon>Pseudomonadati</taxon>
        <taxon>Bacteroidota</taxon>
        <taxon>Chitinophagia</taxon>
        <taxon>Chitinophagales</taxon>
        <taxon>Chitinophagaceae</taxon>
        <taxon>Filimonas</taxon>
    </lineage>
</organism>
<dbReference type="Proteomes" id="UP000186917">
    <property type="component" value="Unassembled WGS sequence"/>
</dbReference>
<dbReference type="STRING" id="477680.SAMN05421788_102391"/>
<proteinExistence type="predicted"/>
<name>A0A173MHM0_9BACT</name>
<evidence type="ECO:0000313" key="2">
    <source>
        <dbReference type="Proteomes" id="UP000186917"/>
    </source>
</evidence>
<sequence length="51" mass="5949">MIFVSFLEKLTAFVTLFTADGAYLTEFKPIPLIFKLPEFFLLIHLPGYMTY</sequence>
<keyword evidence="2" id="KW-1185">Reference proteome</keyword>
<protein>
    <submittedName>
        <fullName evidence="1">Uncharacterized protein</fullName>
    </submittedName>
</protein>
<dbReference type="EMBL" id="FTOR01000002">
    <property type="protein sequence ID" value="SIS96927.1"/>
    <property type="molecule type" value="Genomic_DNA"/>
</dbReference>
<reference evidence="2" key="1">
    <citation type="submission" date="2017-01" db="EMBL/GenBank/DDBJ databases">
        <authorList>
            <person name="Varghese N."/>
            <person name="Submissions S."/>
        </authorList>
    </citation>
    <scope>NUCLEOTIDE SEQUENCE [LARGE SCALE GENOMIC DNA]</scope>
    <source>
        <strain evidence="2">DSM 21054</strain>
    </source>
</reference>
<gene>
    <name evidence="1" type="ORF">SAMN05421788_102391</name>
</gene>
<dbReference type="AlphaFoldDB" id="A0A173MHM0"/>